<protein>
    <recommendedName>
        <fullName evidence="3">non-specific serine/threonine protein kinase</fullName>
        <ecNumber evidence="3">2.7.11.1</ecNumber>
    </recommendedName>
</protein>
<evidence type="ECO:0000256" key="6">
    <source>
        <dbReference type="ARBA" id="ARBA00022679"/>
    </source>
</evidence>
<reference evidence="13" key="2">
    <citation type="journal article" date="2016" name="Sci. Rep.">
        <title>Dictyocaulus viviparus genome, variome and transcriptome elucidate lungworm biology and support future intervention.</title>
        <authorList>
            <person name="McNulty S.N."/>
            <person name="Strube C."/>
            <person name="Rosa B.A."/>
            <person name="Martin J.C."/>
            <person name="Tyagi R."/>
            <person name="Choi Y.J."/>
            <person name="Wang Q."/>
            <person name="Hallsworth Pepin K."/>
            <person name="Zhang X."/>
            <person name="Ozersky P."/>
            <person name="Wilson R.K."/>
            <person name="Sternberg P.W."/>
            <person name="Gasser R.B."/>
            <person name="Mitreva M."/>
        </authorList>
    </citation>
    <scope>NUCLEOTIDE SEQUENCE [LARGE SCALE GENOMIC DNA]</scope>
    <source>
        <strain evidence="13">HannoverDv2000</strain>
    </source>
</reference>
<dbReference type="InterPro" id="IPR017441">
    <property type="entry name" value="Protein_kinase_ATP_BS"/>
</dbReference>
<comment type="cofactor">
    <cofactor evidence="1">
        <name>Mg(2+)</name>
        <dbReference type="ChEBI" id="CHEBI:18420"/>
    </cofactor>
</comment>
<keyword evidence="5" id="KW-0597">Phosphoprotein</keyword>
<evidence type="ECO:0000313" key="12">
    <source>
        <dbReference type="EMBL" id="KJH45165.1"/>
    </source>
</evidence>
<evidence type="ECO:0000256" key="4">
    <source>
        <dbReference type="ARBA" id="ARBA00022527"/>
    </source>
</evidence>
<dbReference type="PANTHER" id="PTHR48012">
    <property type="entry name" value="STERILE20-LIKE KINASE, ISOFORM B-RELATED"/>
    <property type="match status" value="1"/>
</dbReference>
<feature type="binding site" evidence="10">
    <location>
        <position position="44"/>
    </location>
    <ligand>
        <name>ATP</name>
        <dbReference type="ChEBI" id="CHEBI:30616"/>
    </ligand>
</feature>
<organism evidence="12 13">
    <name type="scientific">Dictyocaulus viviparus</name>
    <name type="common">Bovine lungworm</name>
    <dbReference type="NCBI Taxonomy" id="29172"/>
    <lineage>
        <taxon>Eukaryota</taxon>
        <taxon>Metazoa</taxon>
        <taxon>Ecdysozoa</taxon>
        <taxon>Nematoda</taxon>
        <taxon>Chromadorea</taxon>
        <taxon>Rhabditida</taxon>
        <taxon>Rhabditina</taxon>
        <taxon>Rhabditomorpha</taxon>
        <taxon>Strongyloidea</taxon>
        <taxon>Metastrongylidae</taxon>
        <taxon>Dictyocaulus</taxon>
    </lineage>
</organism>
<dbReference type="AlphaFoldDB" id="A0A0D8XKW6"/>
<evidence type="ECO:0000256" key="3">
    <source>
        <dbReference type="ARBA" id="ARBA00012513"/>
    </source>
</evidence>
<sequence>MSSELIKRANPADDYELLQRVGSGTYGEVYKARHIRSGELSAVKVVKLEAGDNFAIIQQEILMIRECSHPNIIAYHGSYLRRDRLWIVMEYCGGGSLQDIYHMTGPLSELQIAFVCRETLKGLDYLHKMGKVHRDIKGANILLTNAADFGVAAQITATIGKRKSFIGTPYWMAPEVACVERRGGYGVQCDVWAVGITAIELAECQPPSFDLHPMQVLYLMTKNNYKPPHLKEKHRWMSLDRRKIGYLTVEKKDEFCNLQICSYSTNNTSTLWVSFIRGA</sequence>
<evidence type="ECO:0000256" key="7">
    <source>
        <dbReference type="ARBA" id="ARBA00022741"/>
    </source>
</evidence>
<dbReference type="InterPro" id="IPR011009">
    <property type="entry name" value="Kinase-like_dom_sf"/>
</dbReference>
<keyword evidence="8 12" id="KW-0418">Kinase</keyword>
<evidence type="ECO:0000313" key="13">
    <source>
        <dbReference type="Proteomes" id="UP000053766"/>
    </source>
</evidence>
<dbReference type="PROSITE" id="PS00107">
    <property type="entry name" value="PROTEIN_KINASE_ATP"/>
    <property type="match status" value="1"/>
</dbReference>
<accession>A0A0D8XKW6</accession>
<keyword evidence="13" id="KW-1185">Reference proteome</keyword>
<dbReference type="GO" id="GO:0005524">
    <property type="term" value="F:ATP binding"/>
    <property type="evidence" value="ECO:0007669"/>
    <property type="project" value="UniProtKB-UniRule"/>
</dbReference>
<dbReference type="InterPro" id="IPR000719">
    <property type="entry name" value="Prot_kinase_dom"/>
</dbReference>
<dbReference type="PANTHER" id="PTHR48012:SF18">
    <property type="entry name" value="HAPPYHOUR, ISOFORM A"/>
    <property type="match status" value="1"/>
</dbReference>
<evidence type="ECO:0000256" key="10">
    <source>
        <dbReference type="PROSITE-ProRule" id="PRU10141"/>
    </source>
</evidence>
<dbReference type="STRING" id="29172.A0A0D8XKW6"/>
<dbReference type="FunFam" id="1.10.510.10:FF:000031">
    <property type="entry name" value="Mitogen-activated protein kinase kinase kinase kinase"/>
    <property type="match status" value="1"/>
</dbReference>
<keyword evidence="7 10" id="KW-0547">Nucleotide-binding</keyword>
<keyword evidence="4" id="KW-0723">Serine/threonine-protein kinase</keyword>
<evidence type="ECO:0000256" key="2">
    <source>
        <dbReference type="ARBA" id="ARBA00008874"/>
    </source>
</evidence>
<proteinExistence type="inferred from homology"/>
<dbReference type="EMBL" id="KN716422">
    <property type="protein sequence ID" value="KJH45165.1"/>
    <property type="molecule type" value="Genomic_DNA"/>
</dbReference>
<dbReference type="CDD" id="cd06613">
    <property type="entry name" value="STKc_MAP4K3_like"/>
    <property type="match status" value="1"/>
</dbReference>
<reference evidence="12 13" key="1">
    <citation type="submission" date="2013-11" db="EMBL/GenBank/DDBJ databases">
        <title>Draft genome of the bovine lungworm Dictyocaulus viviparus.</title>
        <authorList>
            <person name="Mitreva M."/>
        </authorList>
    </citation>
    <scope>NUCLEOTIDE SEQUENCE [LARGE SCALE GENOMIC DNA]</scope>
    <source>
        <strain evidence="12 13">HannoverDv2000</strain>
    </source>
</reference>
<keyword evidence="9 10" id="KW-0067">ATP-binding</keyword>
<name>A0A0D8XKW6_DICVI</name>
<evidence type="ECO:0000256" key="5">
    <source>
        <dbReference type="ARBA" id="ARBA00022553"/>
    </source>
</evidence>
<dbReference type="InterPro" id="IPR050629">
    <property type="entry name" value="STE20/SPS1-PAK"/>
</dbReference>
<comment type="similarity">
    <text evidence="2">Belongs to the protein kinase superfamily. STE Ser/Thr protein kinase family. STE20 subfamily.</text>
</comment>
<dbReference type="SMART" id="SM00220">
    <property type="entry name" value="S_TKc"/>
    <property type="match status" value="1"/>
</dbReference>
<dbReference type="Proteomes" id="UP000053766">
    <property type="component" value="Unassembled WGS sequence"/>
</dbReference>
<feature type="domain" description="Protein kinase" evidence="11">
    <location>
        <begin position="15"/>
        <end position="279"/>
    </location>
</feature>
<evidence type="ECO:0000256" key="8">
    <source>
        <dbReference type="ARBA" id="ARBA00022777"/>
    </source>
</evidence>
<dbReference type="Pfam" id="PF00069">
    <property type="entry name" value="Pkinase"/>
    <property type="match status" value="1"/>
</dbReference>
<keyword evidence="6" id="KW-0808">Transferase</keyword>
<dbReference type="PIRSF" id="PIRSF000654">
    <property type="entry name" value="Integrin-linked_kinase"/>
    <property type="match status" value="1"/>
</dbReference>
<dbReference type="EC" id="2.7.11.1" evidence="3"/>
<dbReference type="Gene3D" id="1.10.510.10">
    <property type="entry name" value="Transferase(Phosphotransferase) domain 1"/>
    <property type="match status" value="1"/>
</dbReference>
<dbReference type="GO" id="GO:0005737">
    <property type="term" value="C:cytoplasm"/>
    <property type="evidence" value="ECO:0007669"/>
    <property type="project" value="TreeGrafter"/>
</dbReference>
<gene>
    <name evidence="12" type="ORF">DICVIV_08779</name>
</gene>
<evidence type="ECO:0000256" key="1">
    <source>
        <dbReference type="ARBA" id="ARBA00001946"/>
    </source>
</evidence>
<dbReference type="SUPFAM" id="SSF56112">
    <property type="entry name" value="Protein kinase-like (PK-like)"/>
    <property type="match status" value="1"/>
</dbReference>
<evidence type="ECO:0000259" key="11">
    <source>
        <dbReference type="PROSITE" id="PS50011"/>
    </source>
</evidence>
<dbReference type="GO" id="GO:0008349">
    <property type="term" value="F:MAP kinase kinase kinase kinase activity"/>
    <property type="evidence" value="ECO:0007669"/>
    <property type="project" value="TreeGrafter"/>
</dbReference>
<dbReference type="OrthoDB" id="8693905at2759"/>
<dbReference type="PROSITE" id="PS50011">
    <property type="entry name" value="PROTEIN_KINASE_DOM"/>
    <property type="match status" value="1"/>
</dbReference>
<evidence type="ECO:0000256" key="9">
    <source>
        <dbReference type="ARBA" id="ARBA00022840"/>
    </source>
</evidence>